<proteinExistence type="predicted"/>
<keyword evidence="1" id="KW-0472">Membrane</keyword>
<dbReference type="EMBL" id="QXFW01003935">
    <property type="protein sequence ID" value="KAE8968035.1"/>
    <property type="molecule type" value="Genomic_DNA"/>
</dbReference>
<keyword evidence="1" id="KW-0812">Transmembrane</keyword>
<dbReference type="Pfam" id="PF03083">
    <property type="entry name" value="MtN3_slv"/>
    <property type="match status" value="1"/>
</dbReference>
<dbReference type="GO" id="GO:0016020">
    <property type="term" value="C:membrane"/>
    <property type="evidence" value="ECO:0007669"/>
    <property type="project" value="InterPro"/>
</dbReference>
<comment type="caution">
    <text evidence="2">The sequence shown here is derived from an EMBL/GenBank/DDBJ whole genome shotgun (WGS) entry which is preliminary data.</text>
</comment>
<reference evidence="4 5" key="1">
    <citation type="submission" date="2018-09" db="EMBL/GenBank/DDBJ databases">
        <title>Genomic investigation of the strawberry pathogen Phytophthora fragariae indicates pathogenicity is determined by transcriptional variation in three key races.</title>
        <authorList>
            <person name="Adams T.M."/>
            <person name="Armitage A.D."/>
            <person name="Sobczyk M.K."/>
            <person name="Bates H.J."/>
            <person name="Dunwell J.M."/>
            <person name="Nellist C.F."/>
            <person name="Harrison R.J."/>
        </authorList>
    </citation>
    <scope>NUCLEOTIDE SEQUENCE [LARGE SCALE GENOMIC DNA]</scope>
    <source>
        <strain evidence="3 5">ONT-3</strain>
        <strain evidence="2 4">SCRP245</strain>
    </source>
</reference>
<evidence type="ECO:0000313" key="2">
    <source>
        <dbReference type="EMBL" id="KAE8968035.1"/>
    </source>
</evidence>
<dbReference type="AlphaFoldDB" id="A0A6A3HGQ5"/>
<feature type="non-terminal residue" evidence="2">
    <location>
        <position position="82"/>
    </location>
</feature>
<dbReference type="EMBL" id="QXFX01003178">
    <property type="protein sequence ID" value="KAE9070667.1"/>
    <property type="molecule type" value="Genomic_DNA"/>
</dbReference>
<gene>
    <name evidence="3" type="ORF">PF010_g26176</name>
    <name evidence="2" type="ORF">PF011_g27335</name>
</gene>
<evidence type="ECO:0000313" key="3">
    <source>
        <dbReference type="EMBL" id="KAE9070667.1"/>
    </source>
</evidence>
<evidence type="ECO:0000256" key="1">
    <source>
        <dbReference type="SAM" id="Phobius"/>
    </source>
</evidence>
<feature type="transmembrane region" description="Helical" evidence="1">
    <location>
        <begin position="12"/>
        <end position="36"/>
    </location>
</feature>
<evidence type="ECO:0000313" key="4">
    <source>
        <dbReference type="Proteomes" id="UP000460718"/>
    </source>
</evidence>
<sequence length="82" mass="9181">MPLANCYMRVIYSYLFPLFAAITFGIATPIAFISMYWTKHRLALGFIIIAFNLVPYASPLETMKKVVQTKNASSVSISSIVQ</sequence>
<accession>A0A6A3HGQ5</accession>
<name>A0A6A3HGQ5_9STRA</name>
<keyword evidence="1" id="KW-1133">Transmembrane helix</keyword>
<protein>
    <submittedName>
        <fullName evidence="2">Uncharacterized protein</fullName>
    </submittedName>
</protein>
<dbReference type="Proteomes" id="UP000460718">
    <property type="component" value="Unassembled WGS sequence"/>
</dbReference>
<organism evidence="2 4">
    <name type="scientific">Phytophthora fragariae</name>
    <dbReference type="NCBI Taxonomy" id="53985"/>
    <lineage>
        <taxon>Eukaryota</taxon>
        <taxon>Sar</taxon>
        <taxon>Stramenopiles</taxon>
        <taxon>Oomycota</taxon>
        <taxon>Peronosporomycetes</taxon>
        <taxon>Peronosporales</taxon>
        <taxon>Peronosporaceae</taxon>
        <taxon>Phytophthora</taxon>
    </lineage>
</organism>
<feature type="transmembrane region" description="Helical" evidence="1">
    <location>
        <begin position="42"/>
        <end position="60"/>
    </location>
</feature>
<evidence type="ECO:0000313" key="5">
    <source>
        <dbReference type="Proteomes" id="UP000488956"/>
    </source>
</evidence>
<dbReference type="InterPro" id="IPR004316">
    <property type="entry name" value="SWEET_rpt"/>
</dbReference>
<dbReference type="Proteomes" id="UP000488956">
    <property type="component" value="Unassembled WGS sequence"/>
</dbReference>